<evidence type="ECO:0000256" key="1">
    <source>
        <dbReference type="ARBA" id="ARBA00004141"/>
    </source>
</evidence>
<evidence type="ECO:0000256" key="3">
    <source>
        <dbReference type="ARBA" id="ARBA00004991"/>
    </source>
</evidence>
<name>A0A6N8DL32_RHOAC</name>
<keyword evidence="7 9" id="KW-1133">Transmembrane helix</keyword>
<dbReference type="PANTHER" id="PTHR12726">
    <property type="entry name" value="CERAMIDE GLUCOSYLTRANSFERASE"/>
    <property type="match status" value="1"/>
</dbReference>
<evidence type="ECO:0000256" key="7">
    <source>
        <dbReference type="ARBA" id="ARBA00022989"/>
    </source>
</evidence>
<dbReference type="Proteomes" id="UP000439113">
    <property type="component" value="Unassembled WGS sequence"/>
</dbReference>
<dbReference type="CDD" id="cd02520">
    <property type="entry name" value="Glucosylceramide_synthase"/>
    <property type="match status" value="1"/>
</dbReference>
<comment type="pathway">
    <text evidence="3">Sphingolipid metabolism.</text>
</comment>
<reference evidence="10 11" key="1">
    <citation type="submission" date="2019-11" db="EMBL/GenBank/DDBJ databases">
        <title>Whole-genome sequence of a Rhodoblastus acidophilus DSM 142.</title>
        <authorList>
            <person name="Kyndt J.A."/>
            <person name="Meyer T.E."/>
        </authorList>
    </citation>
    <scope>NUCLEOTIDE SEQUENCE [LARGE SCALE GENOMIC DNA]</scope>
    <source>
        <strain evidence="10 11">DSM 142</strain>
    </source>
</reference>
<dbReference type="RefSeq" id="WP_155445975.1">
    <property type="nucleotide sequence ID" value="NZ_JAOQNR010000010.1"/>
</dbReference>
<comment type="caution">
    <text evidence="10">The sequence shown here is derived from an EMBL/GenBank/DDBJ whole genome shotgun (WGS) entry which is preliminary data.</text>
</comment>
<dbReference type="GO" id="GO:0008120">
    <property type="term" value="F:ceramide glucosyltransferase activity"/>
    <property type="evidence" value="ECO:0007669"/>
    <property type="project" value="TreeGrafter"/>
</dbReference>
<dbReference type="InterPro" id="IPR025993">
    <property type="entry name" value="Ceramide_glucosylTrfase"/>
</dbReference>
<dbReference type="SUPFAM" id="SSF53448">
    <property type="entry name" value="Nucleotide-diphospho-sugar transferases"/>
    <property type="match status" value="1"/>
</dbReference>
<feature type="transmembrane region" description="Helical" evidence="9">
    <location>
        <begin position="286"/>
        <end position="306"/>
    </location>
</feature>
<gene>
    <name evidence="10" type="ORF">GJ654_09780</name>
</gene>
<sequence length="387" mass="42534">MTGMIAAGVCIALILFNLFSLGVVVWRCRRRTEPLSLRLAQTGFADPTPPVSIVRPVCGLEPHSELTLRSTFALDYPDYEVIFCVQKKNDPIIPLVQKLIAEQPEGRGRLLIGDDPISPNPKLNNCFKGWQAAKHTFIVLADSNVLAPRDYLQQMLVRFAPDVGLVCSPPLGIMPKGPVAELECAFLNSFQARWQFAAAAFGIGFAQGKSMMWRREIVEEAGGIAALASEIAEDAAATKLVRAAGMKVALVDRPFGQPLGKRTLRAIYQRQTRWARLRRASFPQMYAPEILVGSVIPMLAGAYAARDFGFEPWTAAALVALAFAIPESLANLALRWPTNWVSPLAIVARDWVFAVIWIDGWLGDDFVWLGNSMTVREASDEPADRAA</sequence>
<evidence type="ECO:0000256" key="8">
    <source>
        <dbReference type="ARBA" id="ARBA00023136"/>
    </source>
</evidence>
<dbReference type="PANTHER" id="PTHR12726:SF0">
    <property type="entry name" value="CERAMIDE GLUCOSYLTRANSFERASE"/>
    <property type="match status" value="1"/>
</dbReference>
<dbReference type="GO" id="GO:0006679">
    <property type="term" value="P:glucosylceramide biosynthetic process"/>
    <property type="evidence" value="ECO:0007669"/>
    <property type="project" value="TreeGrafter"/>
</dbReference>
<keyword evidence="4" id="KW-0328">Glycosyltransferase</keyword>
<evidence type="ECO:0000313" key="10">
    <source>
        <dbReference type="EMBL" id="MTV31282.1"/>
    </source>
</evidence>
<keyword evidence="6 9" id="KW-0812">Transmembrane</keyword>
<evidence type="ECO:0000256" key="5">
    <source>
        <dbReference type="ARBA" id="ARBA00022679"/>
    </source>
</evidence>
<keyword evidence="5 10" id="KW-0808">Transferase</keyword>
<keyword evidence="8 9" id="KW-0472">Membrane</keyword>
<evidence type="ECO:0000256" key="6">
    <source>
        <dbReference type="ARBA" id="ARBA00022692"/>
    </source>
</evidence>
<evidence type="ECO:0000256" key="9">
    <source>
        <dbReference type="SAM" id="Phobius"/>
    </source>
</evidence>
<organism evidence="10 11">
    <name type="scientific">Rhodoblastus acidophilus</name>
    <name type="common">Rhodopseudomonas acidophila</name>
    <dbReference type="NCBI Taxonomy" id="1074"/>
    <lineage>
        <taxon>Bacteria</taxon>
        <taxon>Pseudomonadati</taxon>
        <taxon>Pseudomonadota</taxon>
        <taxon>Alphaproteobacteria</taxon>
        <taxon>Hyphomicrobiales</taxon>
        <taxon>Rhodoblastaceae</taxon>
        <taxon>Rhodoblastus</taxon>
    </lineage>
</organism>
<dbReference type="Gene3D" id="3.90.550.10">
    <property type="entry name" value="Spore Coat Polysaccharide Biosynthesis Protein SpsA, Chain A"/>
    <property type="match status" value="1"/>
</dbReference>
<protein>
    <submittedName>
        <fullName evidence="10">Glycosyltransferase</fullName>
    </submittedName>
</protein>
<feature type="transmembrane region" description="Helical" evidence="9">
    <location>
        <begin position="312"/>
        <end position="334"/>
    </location>
</feature>
<accession>A0A6N8DL32</accession>
<evidence type="ECO:0000313" key="11">
    <source>
        <dbReference type="Proteomes" id="UP000439113"/>
    </source>
</evidence>
<comment type="pathway">
    <text evidence="2">Lipid metabolism; sphingolipid metabolism.</text>
</comment>
<dbReference type="OrthoDB" id="9814255at2"/>
<dbReference type="EMBL" id="WNKS01000007">
    <property type="protein sequence ID" value="MTV31282.1"/>
    <property type="molecule type" value="Genomic_DNA"/>
</dbReference>
<evidence type="ECO:0000256" key="2">
    <source>
        <dbReference type="ARBA" id="ARBA00004760"/>
    </source>
</evidence>
<dbReference type="InterPro" id="IPR029044">
    <property type="entry name" value="Nucleotide-diphossugar_trans"/>
</dbReference>
<proteinExistence type="predicted"/>
<comment type="subcellular location">
    <subcellularLocation>
        <location evidence="1">Membrane</location>
        <topology evidence="1">Multi-pass membrane protein</topology>
    </subcellularLocation>
</comment>
<evidence type="ECO:0000256" key="4">
    <source>
        <dbReference type="ARBA" id="ARBA00022676"/>
    </source>
</evidence>
<dbReference type="Pfam" id="PF13506">
    <property type="entry name" value="Glyco_transf_21"/>
    <property type="match status" value="1"/>
</dbReference>
<dbReference type="AlphaFoldDB" id="A0A6N8DL32"/>
<dbReference type="GO" id="GO:0016020">
    <property type="term" value="C:membrane"/>
    <property type="evidence" value="ECO:0007669"/>
    <property type="project" value="UniProtKB-SubCell"/>
</dbReference>
<feature type="transmembrane region" description="Helical" evidence="9">
    <location>
        <begin position="6"/>
        <end position="26"/>
    </location>
</feature>